<keyword evidence="2" id="KW-1185">Reference proteome</keyword>
<reference evidence="2" key="1">
    <citation type="submission" date="2016-01" db="EMBL/GenBank/DDBJ databases">
        <authorList>
            <person name="Peeters Charlotte."/>
        </authorList>
    </citation>
    <scope>NUCLEOTIDE SEQUENCE [LARGE SCALE GENOMIC DNA]</scope>
</reference>
<dbReference type="AlphaFoldDB" id="A0A158CDF4"/>
<evidence type="ECO:0000313" key="2">
    <source>
        <dbReference type="Proteomes" id="UP000054624"/>
    </source>
</evidence>
<evidence type="ECO:0000313" key="1">
    <source>
        <dbReference type="EMBL" id="SAK80423.1"/>
    </source>
</evidence>
<accession>A0A158CDF4</accession>
<dbReference type="STRING" id="1777137.AWB76_05433"/>
<dbReference type="OrthoDB" id="9101987at2"/>
<protein>
    <submittedName>
        <fullName evidence="1">Uncharacterized protein</fullName>
    </submittedName>
</protein>
<dbReference type="RefSeq" id="WP_061163130.1">
    <property type="nucleotide sequence ID" value="NZ_FCOI02000022.1"/>
</dbReference>
<gene>
    <name evidence="1" type="ORF">AWB76_05433</name>
</gene>
<proteinExistence type="predicted"/>
<dbReference type="EMBL" id="FCOI02000022">
    <property type="protein sequence ID" value="SAK80423.1"/>
    <property type="molecule type" value="Genomic_DNA"/>
</dbReference>
<dbReference type="Proteomes" id="UP000054624">
    <property type="component" value="Unassembled WGS sequence"/>
</dbReference>
<sequence>MNASRDAAAQLSERACKKHDADAALALLDRSIALKHRRIALIRYLHAQYLDAPLEARHHEYVKAIAARLSEEAVMRVVKAARGRFEGVG</sequence>
<organism evidence="1 2">
    <name type="scientific">Caballeronia temeraria</name>
    <dbReference type="NCBI Taxonomy" id="1777137"/>
    <lineage>
        <taxon>Bacteria</taxon>
        <taxon>Pseudomonadati</taxon>
        <taxon>Pseudomonadota</taxon>
        <taxon>Betaproteobacteria</taxon>
        <taxon>Burkholderiales</taxon>
        <taxon>Burkholderiaceae</taxon>
        <taxon>Caballeronia</taxon>
    </lineage>
</organism>
<name>A0A158CDF4_9BURK</name>